<organism evidence="2 3">
    <name type="scientific">Methylomonas albis</name>
    <dbReference type="NCBI Taxonomy" id="1854563"/>
    <lineage>
        <taxon>Bacteria</taxon>
        <taxon>Pseudomonadati</taxon>
        <taxon>Pseudomonadota</taxon>
        <taxon>Gammaproteobacteria</taxon>
        <taxon>Methylococcales</taxon>
        <taxon>Methylococcaceae</taxon>
        <taxon>Methylomonas</taxon>
    </lineage>
</organism>
<gene>
    <name evidence="2" type="ORF">IE877_16685</name>
</gene>
<evidence type="ECO:0000256" key="1">
    <source>
        <dbReference type="SAM" id="MobiDB-lite"/>
    </source>
</evidence>
<proteinExistence type="predicted"/>
<evidence type="ECO:0000313" key="2">
    <source>
        <dbReference type="EMBL" id="MBD9357492.1"/>
    </source>
</evidence>
<protein>
    <submittedName>
        <fullName evidence="2">Uncharacterized protein</fullName>
    </submittedName>
</protein>
<accession>A0ABR9D302</accession>
<feature type="region of interest" description="Disordered" evidence="1">
    <location>
        <begin position="55"/>
        <end position="74"/>
    </location>
</feature>
<dbReference type="Proteomes" id="UP000652176">
    <property type="component" value="Unassembled WGS sequence"/>
</dbReference>
<dbReference type="RefSeq" id="WP_192375767.1">
    <property type="nucleotide sequence ID" value="NZ_CAJHIV010000001.1"/>
</dbReference>
<name>A0ABR9D302_9GAMM</name>
<comment type="caution">
    <text evidence="2">The sequence shown here is derived from an EMBL/GenBank/DDBJ whole genome shotgun (WGS) entry which is preliminary data.</text>
</comment>
<reference evidence="2 3" key="1">
    <citation type="submission" date="2020-09" db="EMBL/GenBank/DDBJ databases">
        <title>Methylomonas albis sp. nov. and Methylomonas fluvii sp. nov.: Two cold-adapted methanotrophs from the River Elbe and an amended description of Methylovulum psychrotolerans strain Eb1.</title>
        <authorList>
            <person name="Bussmann I.K."/>
            <person name="Klings K.-W."/>
            <person name="Warnstedt J."/>
            <person name="Hoppert M."/>
            <person name="Saborowski A."/>
            <person name="Horn F."/>
            <person name="Liebner S."/>
        </authorList>
    </citation>
    <scope>NUCLEOTIDE SEQUENCE [LARGE SCALE GENOMIC DNA]</scope>
    <source>
        <strain evidence="2 3">EbA</strain>
    </source>
</reference>
<evidence type="ECO:0000313" key="3">
    <source>
        <dbReference type="Proteomes" id="UP000652176"/>
    </source>
</evidence>
<sequence>MPNFREYPHAEPCPCCGGDVRWASDEWKPLVFTKVMECLRCGWYEETVVDQNGWCDGEDFGDDDYGDDDDGDED</sequence>
<dbReference type="EMBL" id="JACXSS010000001">
    <property type="protein sequence ID" value="MBD9357492.1"/>
    <property type="molecule type" value="Genomic_DNA"/>
</dbReference>
<feature type="compositionally biased region" description="Acidic residues" evidence="1">
    <location>
        <begin position="56"/>
        <end position="74"/>
    </location>
</feature>
<keyword evidence="3" id="KW-1185">Reference proteome</keyword>